<feature type="transmembrane region" description="Helical" evidence="6">
    <location>
        <begin position="75"/>
        <end position="95"/>
    </location>
</feature>
<dbReference type="InParanoid" id="A0A6I8V1K9"/>
<evidence type="ECO:0000313" key="9">
    <source>
        <dbReference type="RefSeq" id="XP_002135606.3"/>
    </source>
</evidence>
<dbReference type="InterPro" id="IPR005829">
    <property type="entry name" value="Sugar_transporter_CS"/>
</dbReference>
<dbReference type="AlphaFoldDB" id="A0A6I8V1K9"/>
<feature type="transmembrane region" description="Helical" evidence="6">
    <location>
        <begin position="164"/>
        <end position="185"/>
    </location>
</feature>
<feature type="transmembrane region" description="Helical" evidence="6">
    <location>
        <begin position="335"/>
        <end position="360"/>
    </location>
</feature>
<feature type="transmembrane region" description="Helical" evidence="6">
    <location>
        <begin position="406"/>
        <end position="425"/>
    </location>
</feature>
<comment type="subcellular location">
    <subcellularLocation>
        <location evidence="1">Membrane</location>
        <topology evidence="1">Multi-pass membrane protein</topology>
    </subcellularLocation>
</comment>
<dbReference type="InterPro" id="IPR011701">
    <property type="entry name" value="MFS"/>
</dbReference>
<evidence type="ECO:0000259" key="7">
    <source>
        <dbReference type="PROSITE" id="PS50850"/>
    </source>
</evidence>
<dbReference type="Proteomes" id="UP000001819">
    <property type="component" value="Chromosome X"/>
</dbReference>
<evidence type="ECO:0000256" key="1">
    <source>
        <dbReference type="ARBA" id="ARBA00004141"/>
    </source>
</evidence>
<keyword evidence="2" id="KW-0813">Transport</keyword>
<feature type="transmembrane region" description="Helical" evidence="6">
    <location>
        <begin position="44"/>
        <end position="63"/>
    </location>
</feature>
<accession>A0A6I8V1K9</accession>
<protein>
    <submittedName>
        <fullName evidence="9">Hippocampus abundant transcript-like protein 1</fullName>
    </submittedName>
</protein>
<dbReference type="PANTHER" id="PTHR23504:SF1">
    <property type="entry name" value="GH21943P-RELATED"/>
    <property type="match status" value="1"/>
</dbReference>
<dbReference type="InterPro" id="IPR001958">
    <property type="entry name" value="Tet-R_TetA/multi-R_MdtG-like"/>
</dbReference>
<keyword evidence="5 6" id="KW-0472">Membrane</keyword>
<feature type="domain" description="Major facilitator superfamily (MFS) profile" evidence="7">
    <location>
        <begin position="40"/>
        <end position="427"/>
    </location>
</feature>
<evidence type="ECO:0000256" key="4">
    <source>
        <dbReference type="ARBA" id="ARBA00022989"/>
    </source>
</evidence>
<dbReference type="Gene3D" id="1.20.1250.20">
    <property type="entry name" value="MFS general substrate transporter like domains"/>
    <property type="match status" value="1"/>
</dbReference>
<reference evidence="9" key="1">
    <citation type="submission" date="2025-08" db="UniProtKB">
        <authorList>
            <consortium name="RefSeq"/>
        </authorList>
    </citation>
    <scope>IDENTIFICATION</scope>
    <source>
        <strain evidence="9">MV-25-SWS-2005</strain>
        <tissue evidence="9">Whole body</tissue>
    </source>
</reference>
<feature type="transmembrane region" description="Helical" evidence="6">
    <location>
        <begin position="247"/>
        <end position="269"/>
    </location>
</feature>
<dbReference type="ExpressionAtlas" id="A0A6I8V1K9">
    <property type="expression patterns" value="baseline"/>
</dbReference>
<feature type="transmembrane region" description="Helical" evidence="6">
    <location>
        <begin position="130"/>
        <end position="152"/>
    </location>
</feature>
<feature type="transmembrane region" description="Helical" evidence="6">
    <location>
        <begin position="191"/>
        <end position="213"/>
    </location>
</feature>
<keyword evidence="4 6" id="KW-1133">Transmembrane helix</keyword>
<dbReference type="GO" id="GO:0022857">
    <property type="term" value="F:transmembrane transporter activity"/>
    <property type="evidence" value="ECO:0007669"/>
    <property type="project" value="InterPro"/>
</dbReference>
<feature type="transmembrane region" description="Helical" evidence="6">
    <location>
        <begin position="372"/>
        <end position="394"/>
    </location>
</feature>
<evidence type="ECO:0000256" key="6">
    <source>
        <dbReference type="SAM" id="Phobius"/>
    </source>
</evidence>
<feature type="transmembrane region" description="Helical" evidence="6">
    <location>
        <begin position="107"/>
        <end position="124"/>
    </location>
</feature>
<dbReference type="InterPro" id="IPR036259">
    <property type="entry name" value="MFS_trans_sf"/>
</dbReference>
<feature type="transmembrane region" description="Helical" evidence="6">
    <location>
        <begin position="311"/>
        <end position="329"/>
    </location>
</feature>
<evidence type="ECO:0000256" key="5">
    <source>
        <dbReference type="ARBA" id="ARBA00023136"/>
    </source>
</evidence>
<dbReference type="SUPFAM" id="SSF103473">
    <property type="entry name" value="MFS general substrate transporter"/>
    <property type="match status" value="1"/>
</dbReference>
<dbReference type="KEGG" id="dpo:6900284"/>
<dbReference type="PRINTS" id="PR01035">
    <property type="entry name" value="TCRTETA"/>
</dbReference>
<keyword evidence="8" id="KW-1185">Reference proteome</keyword>
<dbReference type="PANTHER" id="PTHR23504">
    <property type="entry name" value="MAJOR FACILITATOR SUPERFAMILY DOMAIN-CONTAINING PROTEIN 10"/>
    <property type="match status" value="1"/>
</dbReference>
<evidence type="ECO:0000313" key="8">
    <source>
        <dbReference type="Proteomes" id="UP000001819"/>
    </source>
</evidence>
<dbReference type="Pfam" id="PF07690">
    <property type="entry name" value="MFS_1"/>
    <property type="match status" value="1"/>
</dbReference>
<keyword evidence="3 6" id="KW-0812">Transmembrane</keyword>
<dbReference type="RefSeq" id="XP_002135606.3">
    <property type="nucleotide sequence ID" value="XM_002135570.3"/>
</dbReference>
<dbReference type="GO" id="GO:0016020">
    <property type="term" value="C:membrane"/>
    <property type="evidence" value="ECO:0007669"/>
    <property type="project" value="UniProtKB-SubCell"/>
</dbReference>
<evidence type="ECO:0000256" key="3">
    <source>
        <dbReference type="ARBA" id="ARBA00022692"/>
    </source>
</evidence>
<dbReference type="PROSITE" id="PS50850">
    <property type="entry name" value="MFS"/>
    <property type="match status" value="1"/>
</dbReference>
<name>A0A6I8V1K9_DROPS</name>
<proteinExistence type="predicted"/>
<dbReference type="PROSITE" id="PS00216">
    <property type="entry name" value="SUGAR_TRANSPORT_1"/>
    <property type="match status" value="1"/>
</dbReference>
<dbReference type="InterPro" id="IPR020846">
    <property type="entry name" value="MFS_dom"/>
</dbReference>
<feature type="transmembrane region" description="Helical" evidence="6">
    <location>
        <begin position="281"/>
        <end position="299"/>
    </location>
</feature>
<sequence>MQIDLKWTPGRHLVETMPPQRCHFGLKKGPTVGHAIGKASVTHTLIVILLEYSAWGLLTMPMIATLKETFPDEPFLMNGLVMGIKGTLSFLSAPLIGALSEIWGRKLLLLVTVTFSCLPIPLMFVHNWWFFVIASLSGVFGVTFSVVFAYITDVTTPEERSRSHGMLSATFAASLVVSPALGNILMNMYGINTVVLFATTIAVVDVLFVWLAVPESLPRKLRTRISWRQLDPFGSLRMMGSDKNIQLLCLIVFLLLLPAAGEYSCMLAYLKLRIGFDFVELSVLIAFIAILSIAMNLALGSLIRALGAKRVILVGLGMNMLQLLLYSFGTEKWTMWTAGLVAALGSMSFPALSAYAHIYYDSESQGVVQGMINGMSSLCNSLGPGVFGIIFYLADVDQEPPVAAPFMFGAICLLIAILVAIFMPLSQEPMGKKADCSEMSYVIEMVNEVPTSV</sequence>
<gene>
    <name evidence="9" type="primary">LOC6900284</name>
</gene>
<evidence type="ECO:0000256" key="2">
    <source>
        <dbReference type="ARBA" id="ARBA00022448"/>
    </source>
</evidence>
<organism evidence="8 9">
    <name type="scientific">Drosophila pseudoobscura pseudoobscura</name>
    <name type="common">Fruit fly</name>
    <dbReference type="NCBI Taxonomy" id="46245"/>
    <lineage>
        <taxon>Eukaryota</taxon>
        <taxon>Metazoa</taxon>
        <taxon>Ecdysozoa</taxon>
        <taxon>Arthropoda</taxon>
        <taxon>Hexapoda</taxon>
        <taxon>Insecta</taxon>
        <taxon>Pterygota</taxon>
        <taxon>Neoptera</taxon>
        <taxon>Endopterygota</taxon>
        <taxon>Diptera</taxon>
        <taxon>Brachycera</taxon>
        <taxon>Muscomorpha</taxon>
        <taxon>Ephydroidea</taxon>
        <taxon>Drosophilidae</taxon>
        <taxon>Drosophila</taxon>
        <taxon>Sophophora</taxon>
    </lineage>
</organism>